<sequence>MIRKNISLERDSTKKHLSRLREHQIPIIQPEEEYFCTLEQDKHLQNYQVIYKSSDVIVLYCKKNKRPITIPVKNIETNTNDRRPNYIFFKTHSDKEQSLIDWRSIENIETTTEYFVYYCMDNSYKEYRLIYKDNILGILLDNRNSINLISCYELERESTIYNGVFTKIKIYKVENTNFSDQLDNTKNIYGYKIEDIVPSCIYSVIFKKGPVSKEYIIIYRNHNMTVIIGRESLDIIVIPKREFVKGKKISRLNMNIVGINKLQDNNLLFDFEKRLDGKTEEVDINKVPYIISEKKYMIKTEAEKLYKVLFKNTNIVILIDQEGNSMAICTEDFIYGKIKDTVQDKFVSFKLFMVSGMEYGFMSSLNEKNEISKKLVTEIKDLDLEKEDKLKSSSSVISTSLQINTTRKIKPQCLSDSKKSIENNEKNNLVHIEEYGRLMQLNITPKSKYIVQLAYDKTEEYYIIIYRDKFRTVLVHENGIKHLIMPSEKFNKEFFTSDKKVYFFTTYIERKKYNKFKLNCDTKKGLSRVINKNVPSIEPIEYVSLMFEGLKEEYKIIFKDSESVILLSEQKNQCIFCKVSEFKMGYISRAGVNKRFKLNGYMYLLNDMSKENFKMDSNCKNEGEIRSLQGENKNAKKEFISASDIESLFKGSVENEGKEIKTKINIDTKNMTIVNSKDINYIRPSEQYVISGSNVNYKIIYRDELITVVLGEDNKAITIDNAKFNESKYDFLGKDLKLYRIESETNDSRVQMKEDKDSSVRSNEILEDTFDNIVKDLFNNLDNLV</sequence>
<dbReference type="Proteomes" id="UP001281656">
    <property type="component" value="Unassembled WGS sequence"/>
</dbReference>
<keyword evidence="2" id="KW-1185">Reference proteome</keyword>
<name>A0ABU4JWD4_9CLOT</name>
<proteinExistence type="predicted"/>
<dbReference type="EMBL" id="JARUJP010000021">
    <property type="protein sequence ID" value="MDW8802465.1"/>
    <property type="molecule type" value="Genomic_DNA"/>
</dbReference>
<protein>
    <recommendedName>
        <fullName evidence="3">Cleavage/polyadenylation specificity factor A subunit C-terminal domain-containing protein</fullName>
    </recommendedName>
</protein>
<evidence type="ECO:0008006" key="3">
    <source>
        <dbReference type="Google" id="ProtNLM"/>
    </source>
</evidence>
<reference evidence="1 2" key="1">
    <citation type="submission" date="2023-04" db="EMBL/GenBank/DDBJ databases">
        <title>Clostridium tannerae sp. nov., isolated from the fecal material of an alpaca.</title>
        <authorList>
            <person name="Miller S."/>
            <person name="Hendry M."/>
            <person name="King J."/>
            <person name="Sankaranarayanan K."/>
            <person name="Lawson P.A."/>
        </authorList>
    </citation>
    <scope>NUCLEOTIDE SEQUENCE [LARGE SCALE GENOMIC DNA]</scope>
    <source>
        <strain evidence="1 2">A1-XYC3</strain>
    </source>
</reference>
<comment type="caution">
    <text evidence="1">The sequence shown here is derived from an EMBL/GenBank/DDBJ whole genome shotgun (WGS) entry which is preliminary data.</text>
</comment>
<evidence type="ECO:0000313" key="2">
    <source>
        <dbReference type="Proteomes" id="UP001281656"/>
    </source>
</evidence>
<dbReference type="RefSeq" id="WP_318798792.1">
    <property type="nucleotide sequence ID" value="NZ_JARUJP010000021.1"/>
</dbReference>
<evidence type="ECO:0000313" key="1">
    <source>
        <dbReference type="EMBL" id="MDW8802465.1"/>
    </source>
</evidence>
<accession>A0ABU4JWD4</accession>
<gene>
    <name evidence="1" type="ORF">P8V03_15050</name>
</gene>
<organism evidence="1 2">
    <name type="scientific">Clostridium tanneri</name>
    <dbReference type="NCBI Taxonomy" id="3037988"/>
    <lineage>
        <taxon>Bacteria</taxon>
        <taxon>Bacillati</taxon>
        <taxon>Bacillota</taxon>
        <taxon>Clostridia</taxon>
        <taxon>Eubacteriales</taxon>
        <taxon>Clostridiaceae</taxon>
        <taxon>Clostridium</taxon>
    </lineage>
</organism>